<dbReference type="KEGG" id="nfl:COO91_03894"/>
<sequence length="37" mass="4222">MVNILNIIEFLMSALLVQFLQQFTDSRIASKLAKVLI</sequence>
<protein>
    <submittedName>
        <fullName evidence="1">Uncharacterized protein</fullName>
    </submittedName>
</protein>
<accession>A0A2K8SRL6</accession>
<organism evidence="1 2">
    <name type="scientific">Nostoc flagelliforme CCNUN1</name>
    <dbReference type="NCBI Taxonomy" id="2038116"/>
    <lineage>
        <taxon>Bacteria</taxon>
        <taxon>Bacillati</taxon>
        <taxon>Cyanobacteriota</taxon>
        <taxon>Cyanophyceae</taxon>
        <taxon>Nostocales</taxon>
        <taxon>Nostocaceae</taxon>
        <taxon>Nostoc</taxon>
    </lineage>
</organism>
<keyword evidence="2" id="KW-1185">Reference proteome</keyword>
<dbReference type="AlphaFoldDB" id="A0A2K8SRL6"/>
<name>A0A2K8SRL6_9NOSO</name>
<reference evidence="1 2" key="1">
    <citation type="submission" date="2017-11" db="EMBL/GenBank/DDBJ databases">
        <title>Complete genome of a free-living desiccation-tolerant cyanobacterium and its photosynthetic adaptation to extreme terrestrial habitat.</title>
        <authorList>
            <person name="Shang J."/>
        </authorList>
    </citation>
    <scope>NUCLEOTIDE SEQUENCE [LARGE SCALE GENOMIC DNA]</scope>
    <source>
        <strain evidence="1 2">CCNUN1</strain>
    </source>
</reference>
<dbReference type="Proteomes" id="UP000232003">
    <property type="component" value="Chromosome"/>
</dbReference>
<gene>
    <name evidence="1" type="ORF">COO91_03894</name>
</gene>
<evidence type="ECO:0000313" key="2">
    <source>
        <dbReference type="Proteomes" id="UP000232003"/>
    </source>
</evidence>
<evidence type="ECO:0000313" key="1">
    <source>
        <dbReference type="EMBL" id="AUB37943.1"/>
    </source>
</evidence>
<proteinExistence type="predicted"/>
<dbReference type="EMBL" id="CP024785">
    <property type="protein sequence ID" value="AUB37943.1"/>
    <property type="molecule type" value="Genomic_DNA"/>
</dbReference>